<dbReference type="PANTHER" id="PTHR11129">
    <property type="entry name" value="PROTEIN FARNESYLTRANSFERASE ALPHA SUBUNIT/RAB GERANYLGERANYL TRANSFERASE ALPHA SUBUNIT"/>
    <property type="match status" value="1"/>
</dbReference>
<evidence type="ECO:0000256" key="12">
    <source>
        <dbReference type="ARBA" id="ARBA00043086"/>
    </source>
</evidence>
<dbReference type="Pfam" id="PF01239">
    <property type="entry name" value="PPTA"/>
    <property type="match status" value="3"/>
</dbReference>
<keyword evidence="5" id="KW-0637">Prenyltransferase</keyword>
<keyword evidence="8" id="KW-0460">Magnesium</keyword>
<dbReference type="PROSITE" id="PS51147">
    <property type="entry name" value="PFTA"/>
    <property type="match status" value="3"/>
</dbReference>
<dbReference type="GO" id="GO:0005965">
    <property type="term" value="C:protein farnesyltransferase complex"/>
    <property type="evidence" value="ECO:0007669"/>
    <property type="project" value="TreeGrafter"/>
</dbReference>
<gene>
    <name evidence="14" type="ORF">PHJA_000879800</name>
</gene>
<dbReference type="AlphaFoldDB" id="A0A830BZD1"/>
<dbReference type="EC" id="2.5.1.58" evidence="4"/>
<dbReference type="OrthoDB" id="272289at2759"/>
<dbReference type="GO" id="GO:0004660">
    <property type="term" value="F:protein farnesyltransferase activity"/>
    <property type="evidence" value="ECO:0007669"/>
    <property type="project" value="UniProtKB-EC"/>
</dbReference>
<accession>A0A830BZD1</accession>
<evidence type="ECO:0000256" key="3">
    <source>
        <dbReference type="ARBA" id="ARBA00012700"/>
    </source>
</evidence>
<dbReference type="EC" id="2.5.1.59" evidence="3"/>
<organism evidence="14 15">
    <name type="scientific">Phtheirospermum japonicum</name>
    <dbReference type="NCBI Taxonomy" id="374723"/>
    <lineage>
        <taxon>Eukaryota</taxon>
        <taxon>Viridiplantae</taxon>
        <taxon>Streptophyta</taxon>
        <taxon>Embryophyta</taxon>
        <taxon>Tracheophyta</taxon>
        <taxon>Spermatophyta</taxon>
        <taxon>Magnoliopsida</taxon>
        <taxon>eudicotyledons</taxon>
        <taxon>Gunneridae</taxon>
        <taxon>Pentapetalae</taxon>
        <taxon>asterids</taxon>
        <taxon>lamiids</taxon>
        <taxon>Lamiales</taxon>
        <taxon>Orobanchaceae</taxon>
        <taxon>Orobanchaceae incertae sedis</taxon>
        <taxon>Phtheirospermum</taxon>
    </lineage>
</organism>
<dbReference type="PANTHER" id="PTHR11129:SF1">
    <property type="entry name" value="PROTEIN FARNESYLTRANSFERASE_GERANYLGERANYLTRANSFERASE TYPE-1 SUBUNIT ALPHA"/>
    <property type="match status" value="1"/>
</dbReference>
<reference evidence="14" key="1">
    <citation type="submission" date="2020-07" db="EMBL/GenBank/DDBJ databases">
        <title>Ethylene signaling mediates host invasion by parasitic plants.</title>
        <authorList>
            <person name="Yoshida S."/>
        </authorList>
    </citation>
    <scope>NUCLEOTIDE SEQUENCE</scope>
    <source>
        <strain evidence="14">Okayama</strain>
    </source>
</reference>
<comment type="cofactor">
    <cofactor evidence="1">
        <name>Mg(2+)</name>
        <dbReference type="ChEBI" id="CHEBI:18420"/>
    </cofactor>
</comment>
<evidence type="ECO:0000256" key="7">
    <source>
        <dbReference type="ARBA" id="ARBA00022737"/>
    </source>
</evidence>
<dbReference type="SUPFAM" id="SSF48439">
    <property type="entry name" value="Protein prenylyltransferase"/>
    <property type="match status" value="2"/>
</dbReference>
<keyword evidence="6 14" id="KW-0808">Transferase</keyword>
<evidence type="ECO:0000256" key="1">
    <source>
        <dbReference type="ARBA" id="ARBA00001946"/>
    </source>
</evidence>
<evidence type="ECO:0000256" key="13">
    <source>
        <dbReference type="ARBA" id="ARBA00043219"/>
    </source>
</evidence>
<evidence type="ECO:0000256" key="10">
    <source>
        <dbReference type="ARBA" id="ARBA00041392"/>
    </source>
</evidence>
<dbReference type="GO" id="GO:0005953">
    <property type="term" value="C:CAAX-protein geranylgeranyltransferase complex"/>
    <property type="evidence" value="ECO:0007669"/>
    <property type="project" value="TreeGrafter"/>
</dbReference>
<evidence type="ECO:0000256" key="4">
    <source>
        <dbReference type="ARBA" id="ARBA00012702"/>
    </source>
</evidence>
<keyword evidence="7" id="KW-0677">Repeat</keyword>
<comment type="caution">
    <text evidence="14">The sequence shown here is derived from an EMBL/GenBank/DDBJ whole genome shotgun (WGS) entry which is preliminary data.</text>
</comment>
<evidence type="ECO:0000256" key="6">
    <source>
        <dbReference type="ARBA" id="ARBA00022679"/>
    </source>
</evidence>
<dbReference type="Proteomes" id="UP000653305">
    <property type="component" value="Unassembled WGS sequence"/>
</dbReference>
<dbReference type="Gene3D" id="1.25.40.120">
    <property type="entry name" value="Protein prenylyltransferase"/>
    <property type="match status" value="2"/>
</dbReference>
<evidence type="ECO:0000256" key="2">
    <source>
        <dbReference type="ARBA" id="ARBA00006734"/>
    </source>
</evidence>
<evidence type="ECO:0000313" key="15">
    <source>
        <dbReference type="Proteomes" id="UP000653305"/>
    </source>
</evidence>
<dbReference type="EMBL" id="BMAC01000142">
    <property type="protein sequence ID" value="GFP87361.1"/>
    <property type="molecule type" value="Genomic_DNA"/>
</dbReference>
<protein>
    <recommendedName>
        <fullName evidence="9">Protein farnesyltransferase/geranylgeranyltransferase type-1 subunit alpha</fullName>
        <ecNumber evidence="4">2.5.1.58</ecNumber>
        <ecNumber evidence="3">2.5.1.59</ecNumber>
    </recommendedName>
    <alternativeName>
        <fullName evidence="12">CAAX farnesyltransferase subunit alpha</fullName>
    </alternativeName>
    <alternativeName>
        <fullName evidence="11">FTase-alpha</fullName>
    </alternativeName>
    <alternativeName>
        <fullName evidence="10">Ras proteins prenyltransferase subunit alpha</fullName>
    </alternativeName>
    <alternativeName>
        <fullName evidence="13">Type I protein geranyl-geranyltransferase subunit alpha</fullName>
    </alternativeName>
</protein>
<evidence type="ECO:0000256" key="11">
    <source>
        <dbReference type="ARBA" id="ARBA00042436"/>
    </source>
</evidence>
<evidence type="ECO:0000256" key="9">
    <source>
        <dbReference type="ARBA" id="ARBA00040965"/>
    </source>
</evidence>
<evidence type="ECO:0000256" key="5">
    <source>
        <dbReference type="ARBA" id="ARBA00022602"/>
    </source>
</evidence>
<keyword evidence="15" id="KW-1185">Reference proteome</keyword>
<sequence length="651" mass="75848">MKHRHRRRRRDFCKGKSDIEEAEAPGQRWVVEKIGPEAASKELEFTEKILAEKGTKNYQAWSHREWVIQQFDIRSLWLSELQYCRRVLEKDKFNVYAWDHICRAARYSELNNESRLSEAIYAKEAIRSQAGNEGPWTYLKVLYARDKKSLYTNPDLECIYVDVLSDEVDRLKLAKELDPDYDVACASMDKRGCVHALNLVVDLVILAGYKVINNPRLVEAVKFFFAYSRPDFPRVDPYRLWSMDEKGIFGIVCAAAFSLDACRIRYCYMYHGFYWFRDRHIYLEKKGKSPFELEEMYNTTSCDDSSPQLAERLGFESFITSLCQPVVDFNDIFSLHLEWKECLFQSYLQKRRRPGNDDTTLEEDLKWDLRRCVVKDKGTNAAALEEIKFTTKIINEDAYNRCAWSHRQWVFQTFGGDWEDEDELEFCDVILKKDACNSFAWDQRYFVITRWVPKILAAKEPDMFEGDGVYEKVLELEVSFKNKKTQEADYAIEFIDAEPGNQLPWSHIIGLYTAYPGLFWQNVKVRDAIMRVLEGARLCALGLDLSDGIMGGGGSRFVINARGITNALNMLLDIIINHDPYFDTREECKKFSRVMDELCPDSCIPQDPARNFKYDILDKSTFILRQMDTYLPYAGLSWQNATDQLIDGGGL</sequence>
<proteinExistence type="inferred from homology"/>
<name>A0A830BZD1_9LAMI</name>
<comment type="similarity">
    <text evidence="2">Belongs to the protein prenyltransferase subunit alpha family.</text>
</comment>
<evidence type="ECO:0000313" key="14">
    <source>
        <dbReference type="EMBL" id="GFP87361.1"/>
    </source>
</evidence>
<dbReference type="InterPro" id="IPR002088">
    <property type="entry name" value="Prenyl_trans_a"/>
</dbReference>
<evidence type="ECO:0000256" key="8">
    <source>
        <dbReference type="ARBA" id="ARBA00022842"/>
    </source>
</evidence>
<dbReference type="GO" id="GO:0004662">
    <property type="term" value="F:CAAX-protein geranylgeranyltransferase activity"/>
    <property type="evidence" value="ECO:0007669"/>
    <property type="project" value="UniProtKB-EC"/>
</dbReference>